<dbReference type="InterPro" id="IPR042099">
    <property type="entry name" value="ANL_N_sf"/>
</dbReference>
<proteinExistence type="predicted"/>
<comment type="caution">
    <text evidence="1">The sequence shown here is derived from an EMBL/GenBank/DDBJ whole genome shotgun (WGS) entry which is preliminary data.</text>
</comment>
<dbReference type="GO" id="GO:0016020">
    <property type="term" value="C:membrane"/>
    <property type="evidence" value="ECO:0007669"/>
    <property type="project" value="TreeGrafter"/>
</dbReference>
<dbReference type="SUPFAM" id="SSF56801">
    <property type="entry name" value="Acetyl-CoA synthetase-like"/>
    <property type="match status" value="1"/>
</dbReference>
<evidence type="ECO:0000313" key="1">
    <source>
        <dbReference type="EMBL" id="KAF4970585.1"/>
    </source>
</evidence>
<organism evidence="1 2">
    <name type="scientific">Fusarium sarcochroum</name>
    <dbReference type="NCBI Taxonomy" id="1208366"/>
    <lineage>
        <taxon>Eukaryota</taxon>
        <taxon>Fungi</taxon>
        <taxon>Dikarya</taxon>
        <taxon>Ascomycota</taxon>
        <taxon>Pezizomycotina</taxon>
        <taxon>Sordariomycetes</taxon>
        <taxon>Hypocreomycetidae</taxon>
        <taxon>Hypocreales</taxon>
        <taxon>Nectriaceae</taxon>
        <taxon>Fusarium</taxon>
        <taxon>Fusarium lateritium species complex</taxon>
    </lineage>
</organism>
<dbReference type="PANTHER" id="PTHR43272:SF11">
    <property type="entry name" value="AMP-DEPENDENT SYNTHETASE_LIGASE DOMAIN-CONTAINING PROTEIN"/>
    <property type="match status" value="1"/>
</dbReference>
<keyword evidence="2" id="KW-1185">Reference proteome</keyword>
<dbReference type="EMBL" id="JABEXW010000115">
    <property type="protein sequence ID" value="KAF4970585.1"/>
    <property type="molecule type" value="Genomic_DNA"/>
</dbReference>
<dbReference type="Proteomes" id="UP000622797">
    <property type="component" value="Unassembled WGS sequence"/>
</dbReference>
<gene>
    <name evidence="1" type="ORF">FSARC_2366</name>
</gene>
<dbReference type="OrthoDB" id="4138492at2759"/>
<reference evidence="1" key="2">
    <citation type="submission" date="2020-05" db="EMBL/GenBank/DDBJ databases">
        <authorList>
            <person name="Kim H.-S."/>
            <person name="Proctor R.H."/>
            <person name="Brown D.W."/>
        </authorList>
    </citation>
    <scope>NUCLEOTIDE SEQUENCE</scope>
    <source>
        <strain evidence="1">NRRL 20472</strain>
    </source>
</reference>
<dbReference type="Gene3D" id="3.40.50.12780">
    <property type="entry name" value="N-terminal domain of ligase-like"/>
    <property type="match status" value="1"/>
</dbReference>
<dbReference type="PANTHER" id="PTHR43272">
    <property type="entry name" value="LONG-CHAIN-FATTY-ACID--COA LIGASE"/>
    <property type="match status" value="1"/>
</dbReference>
<evidence type="ECO:0008006" key="3">
    <source>
        <dbReference type="Google" id="ProtNLM"/>
    </source>
</evidence>
<dbReference type="GO" id="GO:0005783">
    <property type="term" value="C:endoplasmic reticulum"/>
    <property type="evidence" value="ECO:0007669"/>
    <property type="project" value="TreeGrafter"/>
</dbReference>
<name>A0A8H4U6R5_9HYPO</name>
<reference evidence="1" key="1">
    <citation type="journal article" date="2020" name="BMC Genomics">
        <title>Correction to: Identification and distribution of gene clusters required for synthesis of sphingolipid metabolism inhibitors in diverse species of the filamentous fungus Fusarium.</title>
        <authorList>
            <person name="Kim H.S."/>
            <person name="Lohmar J.M."/>
            <person name="Busman M."/>
            <person name="Brown D.W."/>
            <person name="Naumann T.A."/>
            <person name="Divon H.H."/>
            <person name="Lysoe E."/>
            <person name="Uhlig S."/>
            <person name="Proctor R.H."/>
        </authorList>
    </citation>
    <scope>NUCLEOTIDE SEQUENCE</scope>
    <source>
        <strain evidence="1">NRRL 20472</strain>
    </source>
</reference>
<evidence type="ECO:0000313" key="2">
    <source>
        <dbReference type="Proteomes" id="UP000622797"/>
    </source>
</evidence>
<dbReference type="AlphaFoldDB" id="A0A8H4U6R5"/>
<accession>A0A8H4U6R5</accession>
<dbReference type="GO" id="GO:0004467">
    <property type="term" value="F:long-chain fatty acid-CoA ligase activity"/>
    <property type="evidence" value="ECO:0007669"/>
    <property type="project" value="TreeGrafter"/>
</dbReference>
<sequence>MGVFDSLDASVTNLFGQWNAYSTGLVTLLLALVSYRIIATSDPDVHPMLLARQAVPSSVRNEGESPVYRSQAAPHGMPLNTGLNVKDPGASKWSRGRNGDLRDVWRKAAGGGEGGAKGRILTVLGSQNVVDHKLEDITRQINLIGQHIAEAGGIRVAIYLPNSIELLVTLFACSFYPNLTTVLIPFDVSIDELVSMLRRSAVDTLVTAPGAFPFDAVIQAYPSLRQLVWVTDEGSNHMDWNEVPEGTGGNINVATWQDILRESPAHAGSELPASDPEKTPSDVVTFWQTKPGQVEEMVRFSQANLVSAISAQLAAIPTKERINPSDLFLPADSLANVHTLVLTLAALYSNASVALNSVAGRSPDLVLATQGVAPTVLVASPETLLKTHEESTYRLGSALANASHVMSTRSLALEGIHSTSNFLSGFSSSASPALGTTPGKLRLVYVAERAGADTPLLSANVLSDLRIFTRARVVYALTAAKVAGAISQTAFYDYRLPTDAKTHFGPPLTSVEVYLKDAGAHKTTDDKIEGHIVVKGPCVAGGEVNVEIPAKIRHDNTLAYA</sequence>
<protein>
    <recommendedName>
        <fullName evidence="3">AMP-dependent synthetase/ligase domain-containing protein</fullName>
    </recommendedName>
</protein>